<evidence type="ECO:0000256" key="1">
    <source>
        <dbReference type="SAM" id="SignalP"/>
    </source>
</evidence>
<dbReference type="EMBL" id="CP141059">
    <property type="protein sequence ID" value="WQQ27308.1"/>
    <property type="molecule type" value="Genomic_DNA"/>
</dbReference>
<reference evidence="3" key="1">
    <citation type="submission" date="2023-12" db="EMBL/GenBank/DDBJ databases">
        <title>Novel species in genus Nocardioides.</title>
        <authorList>
            <person name="Zhou H."/>
        </authorList>
    </citation>
    <scope>NUCLEOTIDE SEQUENCE [LARGE SCALE GENOMIC DNA]</scope>
    <source>
        <strain evidence="3">HM61</strain>
    </source>
</reference>
<organism evidence="2 3">
    <name type="scientific">Nocardioides bizhenqiangii</name>
    <dbReference type="NCBI Taxonomy" id="3095076"/>
    <lineage>
        <taxon>Bacteria</taxon>
        <taxon>Bacillati</taxon>
        <taxon>Actinomycetota</taxon>
        <taxon>Actinomycetes</taxon>
        <taxon>Propionibacteriales</taxon>
        <taxon>Nocardioidaceae</taxon>
        <taxon>Nocardioides</taxon>
    </lineage>
</organism>
<dbReference type="Proteomes" id="UP001327225">
    <property type="component" value="Chromosome"/>
</dbReference>
<keyword evidence="1" id="KW-0732">Signal</keyword>
<feature type="signal peptide" evidence="1">
    <location>
        <begin position="1"/>
        <end position="22"/>
    </location>
</feature>
<gene>
    <name evidence="2" type="ORF">SHK19_03555</name>
</gene>
<name>A0ABZ0ZVM5_9ACTN</name>
<sequence>MLAAMVVAVAGLVPLTATPAEALTVDVRVTISQVDALDSFEEPGDADFYAVTTIDGTERTSDQCQFEDDDHITPNWEFKKEGVDLSEGSVTVSIEIWDDDDPCDEPFSFRGDDDQGDITPTAGRTLTFEVDLAPCALTGGVTANCMTNVQSAGTADDDIASIVFQVGIAEPPSAPGQNIRCMHSPLWPQPGDTVTIRAEYLDGNLQPDVKIADKIQVFTGNNMAAPAGEVSGAEEFTFTTPAVGAPNLSYACRLVDDGSPIWTGWRTVNVGPPPVAGGAVPVMLTGPMRSRIDVVLIPDKDDYTGPSDPAFLTDMGTLIDQAYFAQGDGTANASILLSNQDTFNFWIAGGTGDARGVVDDKCQKDPPGNWDTLHSFADVGAIIHTVSFRDCASGNTFSAENTDFQVFRHEQGHRPFGLADEYCDKRPGSMSSVCDGGYFQSDPHPNVYEDGGDCEADLGNLGRSGGSCDRWQEDGGDEDFFETSEPVNGDLMVDNTTPQEADIRRIDWMLNTQCASGNC</sequence>
<accession>A0ABZ0ZVM5</accession>
<feature type="chain" id="PRO_5045073272" evidence="1">
    <location>
        <begin position="23"/>
        <end position="519"/>
    </location>
</feature>
<dbReference type="RefSeq" id="WP_322456883.1">
    <property type="nucleotide sequence ID" value="NZ_CP141059.1"/>
</dbReference>
<keyword evidence="3" id="KW-1185">Reference proteome</keyword>
<protein>
    <submittedName>
        <fullName evidence="2">Uncharacterized protein</fullName>
    </submittedName>
</protein>
<evidence type="ECO:0000313" key="2">
    <source>
        <dbReference type="EMBL" id="WQQ27308.1"/>
    </source>
</evidence>
<evidence type="ECO:0000313" key="3">
    <source>
        <dbReference type="Proteomes" id="UP001327225"/>
    </source>
</evidence>
<proteinExistence type="predicted"/>